<evidence type="ECO:0000313" key="1">
    <source>
        <dbReference type="EMBL" id="VVD86967.1"/>
    </source>
</evidence>
<protein>
    <submittedName>
        <fullName evidence="1">Uncharacterized protein</fullName>
    </submittedName>
</protein>
<dbReference type="Proteomes" id="UP000414233">
    <property type="component" value="Unassembled WGS sequence"/>
</dbReference>
<keyword evidence="2" id="KW-1185">Reference proteome</keyword>
<reference evidence="1 2" key="1">
    <citation type="submission" date="2019-08" db="EMBL/GenBank/DDBJ databases">
        <authorList>
            <person name="Peeters C."/>
        </authorList>
    </citation>
    <scope>NUCLEOTIDE SEQUENCE [LARGE SCALE GENOMIC DNA]</scope>
    <source>
        <strain evidence="1 2">LMG 30175</strain>
    </source>
</reference>
<dbReference type="AlphaFoldDB" id="A0A5E4TGH7"/>
<organism evidence="1 2">
    <name type="scientific">Pandoraea terrae</name>
    <dbReference type="NCBI Taxonomy" id="1537710"/>
    <lineage>
        <taxon>Bacteria</taxon>
        <taxon>Pseudomonadati</taxon>
        <taxon>Pseudomonadota</taxon>
        <taxon>Betaproteobacteria</taxon>
        <taxon>Burkholderiales</taxon>
        <taxon>Burkholderiaceae</taxon>
        <taxon>Pandoraea</taxon>
    </lineage>
</organism>
<dbReference type="RefSeq" id="WP_150696286.1">
    <property type="nucleotide sequence ID" value="NZ_CABPRZ010000004.1"/>
</dbReference>
<gene>
    <name evidence="1" type="ORF">PTE30175_01353</name>
</gene>
<sequence length="279" mass="30241">MANPWLEILQEALASEIERTKTAVPGAKLRAAVAKIASSRGLEFPPPGVKRFSAFVESFPSQVLLHRQPGSDILVAPVDRPDLITVSSSHAPAPNSRIREDLFKALTKLPMAETGKPHYVPSNNSVLWVKAGEPVPAEAIALPESSLENELAVRKRFAEEVDAAETAKEALLGALAQNSPLQGFSQAIHNFGLIKHWHTFRLGALNSSLRTWATDKAIPWQPDWVQLSEPRSLPLTVPSAPVSVEGKSGLAEIAAQLTQEDLARIHIPLDIVLRLLAKG</sequence>
<accession>A0A5E4TGH7</accession>
<dbReference type="EMBL" id="CABPRZ010000004">
    <property type="protein sequence ID" value="VVD86967.1"/>
    <property type="molecule type" value="Genomic_DNA"/>
</dbReference>
<proteinExistence type="predicted"/>
<name>A0A5E4TGH7_9BURK</name>
<dbReference type="OrthoDB" id="9255495at2"/>
<evidence type="ECO:0000313" key="2">
    <source>
        <dbReference type="Proteomes" id="UP000414233"/>
    </source>
</evidence>